<feature type="region of interest" description="Disordered" evidence="1">
    <location>
        <begin position="77"/>
        <end position="96"/>
    </location>
</feature>
<name>A0A7J7J3R0_BUGNE</name>
<dbReference type="EMBL" id="VXIV02003195">
    <property type="protein sequence ID" value="KAF6020048.1"/>
    <property type="molecule type" value="Genomic_DNA"/>
</dbReference>
<sequence length="96" mass="10945">MSSQTMNLKREGHTPSDEADQSLSWPSEKKKKRRSRWANDEADKTFIPGMPTTLPADATDEQKEQYLLQLQIEESSRRLRSGDLGISANPEERLAK</sequence>
<organism evidence="3 4">
    <name type="scientific">Bugula neritina</name>
    <name type="common">Brown bryozoan</name>
    <name type="synonym">Sertularia neritina</name>
    <dbReference type="NCBI Taxonomy" id="10212"/>
    <lineage>
        <taxon>Eukaryota</taxon>
        <taxon>Metazoa</taxon>
        <taxon>Spiralia</taxon>
        <taxon>Lophotrochozoa</taxon>
        <taxon>Bryozoa</taxon>
        <taxon>Gymnolaemata</taxon>
        <taxon>Cheilostomatida</taxon>
        <taxon>Flustrina</taxon>
        <taxon>Buguloidea</taxon>
        <taxon>Bugulidae</taxon>
        <taxon>Bugula</taxon>
    </lineage>
</organism>
<accession>A0A7J7J3R0</accession>
<keyword evidence="4" id="KW-1185">Reference proteome</keyword>
<evidence type="ECO:0000256" key="1">
    <source>
        <dbReference type="SAM" id="MobiDB-lite"/>
    </source>
</evidence>
<dbReference type="AlphaFoldDB" id="A0A7J7J3R0"/>
<gene>
    <name evidence="3" type="ORF">EB796_021641</name>
</gene>
<comment type="caution">
    <text evidence="3">The sequence shown here is derived from an EMBL/GenBank/DDBJ whole genome shotgun (WGS) entry which is preliminary data.</text>
</comment>
<proteinExistence type="predicted"/>
<dbReference type="OrthoDB" id="10021397at2759"/>
<protein>
    <recommendedName>
        <fullName evidence="2">Splicing factor 1 helix-hairpin domain-containing protein</fullName>
    </recommendedName>
</protein>
<reference evidence="3" key="1">
    <citation type="submission" date="2020-06" db="EMBL/GenBank/DDBJ databases">
        <title>Draft genome of Bugula neritina, a colonial animal packing powerful symbionts and potential medicines.</title>
        <authorList>
            <person name="Rayko M."/>
        </authorList>
    </citation>
    <scope>NUCLEOTIDE SEQUENCE [LARGE SCALE GENOMIC DNA]</scope>
    <source>
        <strain evidence="3">Kwan_BN1</strain>
    </source>
</reference>
<dbReference type="Pfam" id="PF16275">
    <property type="entry name" value="SF1-HH"/>
    <property type="match status" value="1"/>
</dbReference>
<evidence type="ECO:0000313" key="3">
    <source>
        <dbReference type="EMBL" id="KAF6020048.1"/>
    </source>
</evidence>
<evidence type="ECO:0000313" key="4">
    <source>
        <dbReference type="Proteomes" id="UP000593567"/>
    </source>
</evidence>
<feature type="region of interest" description="Disordered" evidence="1">
    <location>
        <begin position="1"/>
        <end position="62"/>
    </location>
</feature>
<feature type="domain" description="Splicing factor 1 helix-hairpin" evidence="2">
    <location>
        <begin position="33"/>
        <end position="93"/>
    </location>
</feature>
<dbReference type="InterPro" id="IPR032570">
    <property type="entry name" value="SF1-HH"/>
</dbReference>
<dbReference type="Proteomes" id="UP000593567">
    <property type="component" value="Unassembled WGS sequence"/>
</dbReference>
<evidence type="ECO:0000259" key="2">
    <source>
        <dbReference type="Pfam" id="PF16275"/>
    </source>
</evidence>